<dbReference type="EMBL" id="LNYA01000003">
    <property type="protein sequence ID" value="KTC99374.1"/>
    <property type="molecule type" value="Genomic_DNA"/>
</dbReference>
<evidence type="ECO:0000313" key="5">
    <source>
        <dbReference type="Proteomes" id="UP000054773"/>
    </source>
</evidence>
<sequence length="322" mass="35737">MFSDAISTKEFLLPELSPASLAGALERKEILSAFYAWANDNNTPINLWWACALNQYALLTRKKAEITDWNQPILYDATLLWIACQNGHLDVVKALINARADVKAYTNDGSTPLHIACQNGHLDVVKTLITARAQVNLARTDDGATPLWIACYNGHLDVVKTLITARADVNQALTTTGITPHDIARKRGHTEIARLLKARAQMNALDESSVLEQFRHYASKFNKQLFPTHIVRFFGFPLGNHFADIIQQAFLQEKENPSLIDFLGRLKTIAAEKNINLRAYRSGELNALLTLSEMVLGEPFETLKPAGNAETQQAPKGAGFTQ</sequence>
<organism evidence="4 5">
    <name type="scientific">Legionella erythra</name>
    <dbReference type="NCBI Taxonomy" id="448"/>
    <lineage>
        <taxon>Bacteria</taxon>
        <taxon>Pseudomonadati</taxon>
        <taxon>Pseudomonadota</taxon>
        <taxon>Gammaproteobacteria</taxon>
        <taxon>Legionellales</taxon>
        <taxon>Legionellaceae</taxon>
        <taxon>Legionella</taxon>
    </lineage>
</organism>
<dbReference type="InterPro" id="IPR036770">
    <property type="entry name" value="Ankyrin_rpt-contain_sf"/>
</dbReference>
<evidence type="ECO:0000256" key="3">
    <source>
        <dbReference type="PROSITE-ProRule" id="PRU00023"/>
    </source>
</evidence>
<dbReference type="PANTHER" id="PTHR24198">
    <property type="entry name" value="ANKYRIN REPEAT AND PROTEIN KINASE DOMAIN-CONTAINING PROTEIN"/>
    <property type="match status" value="1"/>
</dbReference>
<evidence type="ECO:0000256" key="2">
    <source>
        <dbReference type="ARBA" id="ARBA00023043"/>
    </source>
</evidence>
<dbReference type="Proteomes" id="UP000054773">
    <property type="component" value="Unassembled WGS sequence"/>
</dbReference>
<dbReference type="PRINTS" id="PR01415">
    <property type="entry name" value="ANKYRIN"/>
</dbReference>
<comment type="caution">
    <text evidence="4">The sequence shown here is derived from an EMBL/GenBank/DDBJ whole genome shotgun (WGS) entry which is preliminary data.</text>
</comment>
<proteinExistence type="predicted"/>
<dbReference type="Gene3D" id="1.25.40.20">
    <property type="entry name" value="Ankyrin repeat-containing domain"/>
    <property type="match status" value="2"/>
</dbReference>
<evidence type="ECO:0000313" key="4">
    <source>
        <dbReference type="EMBL" id="KTC99374.1"/>
    </source>
</evidence>
<dbReference type="AlphaFoldDB" id="A0A0W0TV62"/>
<protein>
    <submittedName>
        <fullName evidence="4">Ankyrin repeat protein</fullName>
    </submittedName>
</protein>
<name>A0A0W0TV62_LEGER</name>
<keyword evidence="2 3" id="KW-0040">ANK repeat</keyword>
<dbReference type="InterPro" id="IPR002110">
    <property type="entry name" value="Ankyrin_rpt"/>
</dbReference>
<dbReference type="STRING" id="448.Lery_0275"/>
<dbReference type="SUPFAM" id="SSF48403">
    <property type="entry name" value="Ankyrin repeat"/>
    <property type="match status" value="1"/>
</dbReference>
<keyword evidence="1" id="KW-0677">Repeat</keyword>
<evidence type="ECO:0000256" key="1">
    <source>
        <dbReference type="ARBA" id="ARBA00022737"/>
    </source>
</evidence>
<keyword evidence="5" id="KW-1185">Reference proteome</keyword>
<dbReference type="PANTHER" id="PTHR24198:SF165">
    <property type="entry name" value="ANKYRIN REPEAT-CONTAINING PROTEIN-RELATED"/>
    <property type="match status" value="1"/>
</dbReference>
<feature type="repeat" description="ANK" evidence="3">
    <location>
        <begin position="75"/>
        <end position="107"/>
    </location>
</feature>
<dbReference type="RefSeq" id="WP_058525455.1">
    <property type="nucleotide sequence ID" value="NZ_CAAAHY010000001.1"/>
</dbReference>
<dbReference type="PROSITE" id="PS50088">
    <property type="entry name" value="ANK_REPEAT"/>
    <property type="match status" value="3"/>
</dbReference>
<dbReference type="Pfam" id="PF12796">
    <property type="entry name" value="Ank_2"/>
    <property type="match status" value="2"/>
</dbReference>
<dbReference type="SMART" id="SM00248">
    <property type="entry name" value="ANK"/>
    <property type="match status" value="3"/>
</dbReference>
<feature type="repeat" description="ANK" evidence="3">
    <location>
        <begin position="142"/>
        <end position="174"/>
    </location>
</feature>
<dbReference type="PROSITE" id="PS50297">
    <property type="entry name" value="ANK_REP_REGION"/>
    <property type="match status" value="2"/>
</dbReference>
<reference evidence="4 5" key="1">
    <citation type="submission" date="2015-11" db="EMBL/GenBank/DDBJ databases">
        <title>Genomic analysis of 38 Legionella species identifies large and diverse effector repertoires.</title>
        <authorList>
            <person name="Burstein D."/>
            <person name="Amaro F."/>
            <person name="Zusman T."/>
            <person name="Lifshitz Z."/>
            <person name="Cohen O."/>
            <person name="Gilbert J.A."/>
            <person name="Pupko T."/>
            <person name="Shuman H.A."/>
            <person name="Segal G."/>
        </authorList>
    </citation>
    <scope>NUCLEOTIDE SEQUENCE [LARGE SCALE GENOMIC DNA]</scope>
    <source>
        <strain evidence="4 5">SE-32A-C8</strain>
    </source>
</reference>
<dbReference type="PATRIC" id="fig|448.7.peg.287"/>
<accession>A0A0W0TV62</accession>
<gene>
    <name evidence="4" type="primary">arp_1</name>
    <name evidence="4" type="ORF">Lery_0275</name>
</gene>
<feature type="repeat" description="ANK" evidence="3">
    <location>
        <begin position="108"/>
        <end position="140"/>
    </location>
</feature>